<dbReference type="RefSeq" id="WP_146993927.1">
    <property type="nucleotide sequence ID" value="NZ_BJTX01000006.1"/>
</dbReference>
<evidence type="ECO:0000313" key="1">
    <source>
        <dbReference type="EMBL" id="MEE6715823.1"/>
    </source>
</evidence>
<protein>
    <recommendedName>
        <fullName evidence="5">tRNA_anti-like</fullName>
    </recommendedName>
</protein>
<dbReference type="Proteomes" id="UP001330016">
    <property type="component" value="Unassembled WGS sequence"/>
</dbReference>
<sequence length="129" mass="14430">MKNFGGRWVLVLILVLGVGWWLLTPPQTAEQQQQVQALAAKKGAKQFSNQQFKKGKIPYNTGITLTGKIVQTDAADRQNIGREDRIVVLQKGTRYQVLIACDVHLQLGEMVTVYGTFMGLTRADWIEKG</sequence>
<name>A0A510TUV2_9LACO</name>
<dbReference type="Proteomes" id="UP000326779">
    <property type="component" value="Chromosome"/>
</dbReference>
<dbReference type="KEGG" id="lhb:D1010_00135"/>
<dbReference type="EMBL" id="JAQSGK010000020">
    <property type="protein sequence ID" value="MEE6715823.1"/>
    <property type="molecule type" value="Genomic_DNA"/>
</dbReference>
<keyword evidence="4" id="KW-1185">Reference proteome</keyword>
<organism evidence="2 3">
    <name type="scientific">Schleiferilactobacillus harbinensis</name>
    <dbReference type="NCBI Taxonomy" id="304207"/>
    <lineage>
        <taxon>Bacteria</taxon>
        <taxon>Bacillati</taxon>
        <taxon>Bacillota</taxon>
        <taxon>Bacilli</taxon>
        <taxon>Lactobacillales</taxon>
        <taxon>Lactobacillaceae</taxon>
        <taxon>Schleiferilactobacillus</taxon>
    </lineage>
</organism>
<evidence type="ECO:0000313" key="4">
    <source>
        <dbReference type="Proteomes" id="UP001330016"/>
    </source>
</evidence>
<dbReference type="AlphaFoldDB" id="A0A510TUV2"/>
<evidence type="ECO:0008006" key="5">
    <source>
        <dbReference type="Google" id="ProtNLM"/>
    </source>
</evidence>
<gene>
    <name evidence="2" type="ORF">D1010_00135</name>
    <name evidence="1" type="ORF">PS435_08125</name>
</gene>
<proteinExistence type="predicted"/>
<reference evidence="2 3" key="1">
    <citation type="submission" date="2019-10" db="EMBL/GenBank/DDBJ databases">
        <title>The completed genome of Lactobacillus harbinensis M1.</title>
        <authorList>
            <person name="Zheng Y."/>
        </authorList>
    </citation>
    <scope>NUCLEOTIDE SEQUENCE [LARGE SCALE GENOMIC DNA]</scope>
    <source>
        <strain evidence="2 3">M1</strain>
    </source>
</reference>
<accession>A0A510TUV2</accession>
<reference evidence="1 4" key="2">
    <citation type="submission" date="2023-02" db="EMBL/GenBank/DDBJ databases">
        <title>The predominant lactic acid bacteria and yeasts involved in the spontaneous fermentation of millet during the production of the traditional porridge Hausa koko in Ghana.</title>
        <authorList>
            <person name="Atter A."/>
            <person name="Diaz M."/>
        </authorList>
    </citation>
    <scope>NUCLEOTIDE SEQUENCE [LARGE SCALE GENOMIC DNA]</scope>
    <source>
        <strain evidence="1 4">FI11640</strain>
    </source>
</reference>
<evidence type="ECO:0000313" key="2">
    <source>
        <dbReference type="EMBL" id="QFR21973.1"/>
    </source>
</evidence>
<evidence type="ECO:0000313" key="3">
    <source>
        <dbReference type="Proteomes" id="UP000326779"/>
    </source>
</evidence>
<dbReference type="EMBL" id="CP045143">
    <property type="protein sequence ID" value="QFR21973.1"/>
    <property type="molecule type" value="Genomic_DNA"/>
</dbReference>